<keyword evidence="5" id="KW-0547">Nucleotide-binding</keyword>
<dbReference type="InterPro" id="IPR000719">
    <property type="entry name" value="Prot_kinase_dom"/>
</dbReference>
<reference evidence="10" key="1">
    <citation type="journal article" date="2014" name="Proc. Natl. Acad. Sci. U.S.A.">
        <title>Extensive sampling of basidiomycete genomes demonstrates inadequacy of the white-rot/brown-rot paradigm for wood decay fungi.</title>
        <authorList>
            <person name="Riley R."/>
            <person name="Salamov A.A."/>
            <person name="Brown D.W."/>
            <person name="Nagy L.G."/>
            <person name="Floudas D."/>
            <person name="Held B.W."/>
            <person name="Levasseur A."/>
            <person name="Lombard V."/>
            <person name="Morin E."/>
            <person name="Otillar R."/>
            <person name="Lindquist E.A."/>
            <person name="Sun H."/>
            <person name="LaButti K.M."/>
            <person name="Schmutz J."/>
            <person name="Jabbour D."/>
            <person name="Luo H."/>
            <person name="Baker S.E."/>
            <person name="Pisabarro A.G."/>
            <person name="Walton J.D."/>
            <person name="Blanchette R.A."/>
            <person name="Henrissat B."/>
            <person name="Martin F."/>
            <person name="Cullen D."/>
            <person name="Hibbett D.S."/>
            <person name="Grigoriev I.V."/>
        </authorList>
    </citation>
    <scope>NUCLEOTIDE SEQUENCE [LARGE SCALE GENOMIC DNA]</scope>
    <source>
        <strain evidence="10">FD-172 SS1</strain>
    </source>
</reference>
<evidence type="ECO:0000313" key="9">
    <source>
        <dbReference type="EMBL" id="KDQ11913.1"/>
    </source>
</evidence>
<dbReference type="STRING" id="930990.A0A067M819"/>
<dbReference type="Gene3D" id="3.30.200.20">
    <property type="entry name" value="Phosphorylase Kinase, domain 1"/>
    <property type="match status" value="1"/>
</dbReference>
<sequence>MMGLLSVFASVLGWDRLFPPAEDSGGYDTPVMVSPPCSSIVVTEIDITPPRTPSPWRSWSPSHKKCKRETVLDEDALKELAAVCTFGSPFNGVYKRAAESPETTSISSTAPIEFKITKDLAYHTATKRLVTIRHVNLCQVLKPSAVITEIHALRASRHPNIIGYTESYFNGINDVWIVMEYMNGETLTEIVTRCFMSEGLIAAVSREVCQALEHLHRHDIIHRDVKSDSVFVSQRGDIKLAGFEFCAKLSPERAECSTMVGTPYWMAPEVVKRKEYGAKVDIWALGIMTIEMLEGEPPYIDQNPLKALYLVATNGTPTLRNPESISTSLKEYLSKCLEVDVERRFDALSALRHPFLQKAEPLQNLIPLIEAAQQMKRDGDKTA</sequence>
<keyword evidence="6" id="KW-0067">ATP-binding</keyword>
<evidence type="ECO:0000313" key="10">
    <source>
        <dbReference type="Proteomes" id="UP000027195"/>
    </source>
</evidence>
<keyword evidence="4" id="KW-0479">Metal-binding</keyword>
<evidence type="ECO:0000256" key="5">
    <source>
        <dbReference type="ARBA" id="ARBA00022741"/>
    </source>
</evidence>
<name>A0A067M819_BOTB1</name>
<evidence type="ECO:0000259" key="8">
    <source>
        <dbReference type="PROSITE" id="PS50011"/>
    </source>
</evidence>
<feature type="domain" description="Protein kinase" evidence="8">
    <location>
        <begin position="80"/>
        <end position="356"/>
    </location>
</feature>
<dbReference type="PANTHER" id="PTHR45832">
    <property type="entry name" value="SERINE/THREONINE-PROTEIN KINASE SAMKA-RELATED-RELATED"/>
    <property type="match status" value="1"/>
</dbReference>
<evidence type="ECO:0000256" key="2">
    <source>
        <dbReference type="ARBA" id="ARBA00008874"/>
    </source>
</evidence>
<dbReference type="AlphaFoldDB" id="A0A067M819"/>
<organism evidence="9 10">
    <name type="scientific">Botryobasidium botryosum (strain FD-172 SS1)</name>
    <dbReference type="NCBI Taxonomy" id="930990"/>
    <lineage>
        <taxon>Eukaryota</taxon>
        <taxon>Fungi</taxon>
        <taxon>Dikarya</taxon>
        <taxon>Basidiomycota</taxon>
        <taxon>Agaricomycotina</taxon>
        <taxon>Agaricomycetes</taxon>
        <taxon>Cantharellales</taxon>
        <taxon>Botryobasidiaceae</taxon>
        <taxon>Botryobasidium</taxon>
    </lineage>
</organism>
<dbReference type="EMBL" id="KL198054">
    <property type="protein sequence ID" value="KDQ11913.1"/>
    <property type="molecule type" value="Genomic_DNA"/>
</dbReference>
<evidence type="ECO:0000256" key="4">
    <source>
        <dbReference type="ARBA" id="ARBA00022723"/>
    </source>
</evidence>
<evidence type="ECO:0000256" key="7">
    <source>
        <dbReference type="ARBA" id="ARBA00022842"/>
    </source>
</evidence>
<comment type="cofactor">
    <cofactor evidence="1">
        <name>Mg(2+)</name>
        <dbReference type="ChEBI" id="CHEBI:18420"/>
    </cofactor>
</comment>
<evidence type="ECO:0000256" key="6">
    <source>
        <dbReference type="ARBA" id="ARBA00022840"/>
    </source>
</evidence>
<evidence type="ECO:0000256" key="3">
    <source>
        <dbReference type="ARBA" id="ARBA00022679"/>
    </source>
</evidence>
<dbReference type="GO" id="GO:0046872">
    <property type="term" value="F:metal ion binding"/>
    <property type="evidence" value="ECO:0007669"/>
    <property type="project" value="UniProtKB-KW"/>
</dbReference>
<dbReference type="SUPFAM" id="SSF56112">
    <property type="entry name" value="Protein kinase-like (PK-like)"/>
    <property type="match status" value="1"/>
</dbReference>
<keyword evidence="3" id="KW-0808">Transferase</keyword>
<keyword evidence="10" id="KW-1185">Reference proteome</keyword>
<dbReference type="InParanoid" id="A0A067M819"/>
<dbReference type="Gene3D" id="1.10.510.10">
    <property type="entry name" value="Transferase(Phosphotransferase) domain 1"/>
    <property type="match status" value="1"/>
</dbReference>
<dbReference type="GO" id="GO:0004672">
    <property type="term" value="F:protein kinase activity"/>
    <property type="evidence" value="ECO:0007669"/>
    <property type="project" value="InterPro"/>
</dbReference>
<dbReference type="GO" id="GO:0005524">
    <property type="term" value="F:ATP binding"/>
    <property type="evidence" value="ECO:0007669"/>
    <property type="project" value="UniProtKB-KW"/>
</dbReference>
<accession>A0A067M819</accession>
<dbReference type="OrthoDB" id="248923at2759"/>
<protein>
    <recommendedName>
        <fullName evidence="8">Protein kinase domain-containing protein</fullName>
    </recommendedName>
</protein>
<dbReference type="PROSITE" id="PS50011">
    <property type="entry name" value="PROTEIN_KINASE_DOM"/>
    <property type="match status" value="1"/>
</dbReference>
<evidence type="ECO:0000256" key="1">
    <source>
        <dbReference type="ARBA" id="ARBA00001946"/>
    </source>
</evidence>
<dbReference type="Proteomes" id="UP000027195">
    <property type="component" value="Unassembled WGS sequence"/>
</dbReference>
<keyword evidence="7" id="KW-0460">Magnesium</keyword>
<gene>
    <name evidence="9" type="ORF">BOTBODRAFT_176907</name>
</gene>
<comment type="similarity">
    <text evidence="2">Belongs to the protein kinase superfamily. STE Ser/Thr protein kinase family. STE20 subfamily.</text>
</comment>
<dbReference type="HOGENOM" id="CLU_000288_63_23_1"/>
<dbReference type="FunFam" id="1.10.510.10:FF:000768">
    <property type="entry name" value="Non-specific serine/threonine protein kinase"/>
    <property type="match status" value="1"/>
</dbReference>
<dbReference type="InterPro" id="IPR011009">
    <property type="entry name" value="Kinase-like_dom_sf"/>
</dbReference>
<proteinExistence type="inferred from homology"/>
<dbReference type="Pfam" id="PF00069">
    <property type="entry name" value="Pkinase"/>
    <property type="match status" value="1"/>
</dbReference>
<dbReference type="InterPro" id="IPR051931">
    <property type="entry name" value="PAK3-like"/>
</dbReference>
<dbReference type="PANTHER" id="PTHR45832:SF22">
    <property type="entry name" value="SERINE_THREONINE-PROTEIN KINASE SAMKA-RELATED"/>
    <property type="match status" value="1"/>
</dbReference>